<feature type="compositionally biased region" description="Low complexity" evidence="1">
    <location>
        <begin position="457"/>
        <end position="474"/>
    </location>
</feature>
<gene>
    <name evidence="3" type="ORF">PISL3812_05955</name>
</gene>
<feature type="compositionally biased region" description="Polar residues" evidence="1">
    <location>
        <begin position="390"/>
        <end position="404"/>
    </location>
</feature>
<feature type="compositionally biased region" description="Pro residues" evidence="1">
    <location>
        <begin position="570"/>
        <end position="580"/>
    </location>
</feature>
<dbReference type="InterPro" id="IPR001849">
    <property type="entry name" value="PH_domain"/>
</dbReference>
<feature type="compositionally biased region" description="Polar residues" evidence="1">
    <location>
        <begin position="149"/>
        <end position="168"/>
    </location>
</feature>
<reference evidence="3 4" key="1">
    <citation type="submission" date="2015-04" db="EMBL/GenBank/DDBJ databases">
        <authorList>
            <person name="Syromyatnikov M.Y."/>
            <person name="Popov V.N."/>
        </authorList>
    </citation>
    <scope>NUCLEOTIDE SEQUENCE [LARGE SCALE GENOMIC DNA]</scope>
    <source>
        <strain evidence="3">WF-38-12</strain>
    </source>
</reference>
<feature type="region of interest" description="Disordered" evidence="1">
    <location>
        <begin position="378"/>
        <end position="898"/>
    </location>
</feature>
<feature type="compositionally biased region" description="Low complexity" evidence="1">
    <location>
        <begin position="557"/>
        <end position="569"/>
    </location>
</feature>
<feature type="domain" description="PH" evidence="2">
    <location>
        <begin position="332"/>
        <end position="368"/>
    </location>
</feature>
<feature type="compositionally biased region" description="Polar residues" evidence="1">
    <location>
        <begin position="412"/>
        <end position="429"/>
    </location>
</feature>
<feature type="compositionally biased region" description="Low complexity" evidence="1">
    <location>
        <begin position="27"/>
        <end position="53"/>
    </location>
</feature>
<feature type="compositionally biased region" description="Polar residues" evidence="1">
    <location>
        <begin position="648"/>
        <end position="661"/>
    </location>
</feature>
<feature type="region of interest" description="Disordered" evidence="1">
    <location>
        <begin position="216"/>
        <end position="248"/>
    </location>
</feature>
<dbReference type="PROSITE" id="PS50003">
    <property type="entry name" value="PH_DOMAIN"/>
    <property type="match status" value="1"/>
</dbReference>
<feature type="compositionally biased region" description="Polar residues" evidence="1">
    <location>
        <begin position="802"/>
        <end position="815"/>
    </location>
</feature>
<evidence type="ECO:0000313" key="3">
    <source>
        <dbReference type="EMBL" id="CRG88920.1"/>
    </source>
</evidence>
<feature type="compositionally biased region" description="Polar residues" evidence="1">
    <location>
        <begin position="521"/>
        <end position="532"/>
    </location>
</feature>
<accession>A0A0U1M1J6</accession>
<dbReference type="STRING" id="28573.A0A0U1M1J6"/>
<dbReference type="Proteomes" id="UP000054383">
    <property type="component" value="Unassembled WGS sequence"/>
</dbReference>
<dbReference type="OMA" id="KEYSMVN"/>
<dbReference type="EMBL" id="CVMT01000005">
    <property type="protein sequence ID" value="CRG88920.1"/>
    <property type="molecule type" value="Genomic_DNA"/>
</dbReference>
<organism evidence="3 4">
    <name type="scientific">Talaromyces islandicus</name>
    <name type="common">Penicillium islandicum</name>
    <dbReference type="NCBI Taxonomy" id="28573"/>
    <lineage>
        <taxon>Eukaryota</taxon>
        <taxon>Fungi</taxon>
        <taxon>Dikarya</taxon>
        <taxon>Ascomycota</taxon>
        <taxon>Pezizomycotina</taxon>
        <taxon>Eurotiomycetes</taxon>
        <taxon>Eurotiomycetidae</taxon>
        <taxon>Eurotiales</taxon>
        <taxon>Trichocomaceae</taxon>
        <taxon>Talaromyces</taxon>
        <taxon>Talaromyces sect. Islandici</taxon>
    </lineage>
</organism>
<dbReference type="AlphaFoldDB" id="A0A0U1M1J6"/>
<feature type="compositionally biased region" description="Low complexity" evidence="1">
    <location>
        <begin position="84"/>
        <end position="93"/>
    </location>
</feature>
<sequence>MDAQPAPRSGIPRRGPPLAPIRTDLSQQHLQQQQKQQLQQPQKPKQLPVLQKPRPQRLRPAEPTTQPAESVPLQPDPAKRKPSKSSLRSLFSRNKALRDVKKTDSPLPQVGERRESDAQSIQPPETPRSFTGTVTSVSTVVASTDLSVPISTPTEPTFNKKGPSSQTAKVKPARKTSSPWVPPPLFQAYPQALKHATVSAPILSADAILRIQSSKTTTEAKEEKATAQDPAAAKKKDEKDKKHARRTSVATGDTLLAKKIFVLVTSGRLLQYAAEGRHDRLPEKLMRLGSTSAAFASDAIPGKPYVIQVTQQFSDDGKAPPETSGRGLLSRFGIQGSDARRMVRTFLMVLSEPEEMNSWLVSLRMAIETVGGKHFVPESPVEGKNAAAGKTNQAPLSARASRQLNIRRPSLNEFSQNSGGSSRAPSRNSIAPALTRKNSNKESTPSSNLAKALSRRSITAPSDAISIATTATTSMEPDTIYEDPRDAPLPPTRNPNISSQPPSVRPSPATSPVQSPPTTPQLRNNNKPTFPSSAFRPIMYAASPPQPDHQKEDAGPSRRSSYIASSHSPPQSPSPTPPNFSVPSFSTRFAISRRGSEPSVTSDNNDTPTDTTPAEQTEPRRKYSGLNIDMGRISASNLAKRSLAGETASHTPSPLSPTKSSMPGPRGIPLHTTPSQPSLRYAHRAQPPPEPSQKASPSDTRAALLTPQKSRPLMRLPKHNEPDTLTALPGFAQSAPGTDRIKRTSVATATPSRPPSQILPPSHQTPRIPGPGGQRASRMAVPASKSPPIGNNEQPSRRLSALPQQTSPRKMSLSMSPPAPPPNCPLPEVPSDISARRIPTWRKQSLLPSPNVDARRQQSPELRQMGFARRQQISPPTTTTTTTTTSSSSIPHHDSHGL</sequence>
<proteinExistence type="predicted"/>
<protein>
    <recommendedName>
        <fullName evidence="2">PH domain-containing protein</fullName>
    </recommendedName>
</protein>
<feature type="compositionally biased region" description="Low complexity" evidence="1">
    <location>
        <begin position="874"/>
        <end position="889"/>
    </location>
</feature>
<feature type="region of interest" description="Disordered" evidence="1">
    <location>
        <begin position="1"/>
        <end position="181"/>
    </location>
</feature>
<feature type="compositionally biased region" description="Low complexity" evidence="1">
    <location>
        <begin position="603"/>
        <end position="613"/>
    </location>
</feature>
<evidence type="ECO:0000313" key="4">
    <source>
        <dbReference type="Proteomes" id="UP000054383"/>
    </source>
</evidence>
<evidence type="ECO:0000256" key="1">
    <source>
        <dbReference type="SAM" id="MobiDB-lite"/>
    </source>
</evidence>
<keyword evidence="4" id="KW-1185">Reference proteome</keyword>
<name>A0A0U1M1J6_TALIS</name>
<feature type="compositionally biased region" description="Basic and acidic residues" evidence="1">
    <location>
        <begin position="218"/>
        <end position="241"/>
    </location>
</feature>
<feature type="compositionally biased region" description="Pro residues" evidence="1">
    <location>
        <begin position="817"/>
        <end position="828"/>
    </location>
</feature>
<evidence type="ECO:0000259" key="2">
    <source>
        <dbReference type="PROSITE" id="PS50003"/>
    </source>
</evidence>
<feature type="compositionally biased region" description="Low complexity" evidence="1">
    <location>
        <begin position="129"/>
        <end position="148"/>
    </location>
</feature>
<dbReference type="OrthoDB" id="1749473at2759"/>